<dbReference type="GO" id="GO:0016757">
    <property type="term" value="F:glycosyltransferase activity"/>
    <property type="evidence" value="ECO:0007669"/>
    <property type="project" value="UniProtKB-KW"/>
</dbReference>
<dbReference type="CDD" id="cd04194">
    <property type="entry name" value="GT8_A4GalT_like"/>
    <property type="match status" value="1"/>
</dbReference>
<gene>
    <name evidence="5" type="ORF">GJ654_00990</name>
</gene>
<keyword evidence="2" id="KW-0808">Transferase</keyword>
<proteinExistence type="predicted"/>
<evidence type="ECO:0000256" key="3">
    <source>
        <dbReference type="ARBA" id="ARBA00022723"/>
    </source>
</evidence>
<evidence type="ECO:0000313" key="6">
    <source>
        <dbReference type="Proteomes" id="UP000439113"/>
    </source>
</evidence>
<dbReference type="Gene3D" id="3.90.550.10">
    <property type="entry name" value="Spore Coat Polysaccharide Biosynthesis Protein SpsA, Chain A"/>
    <property type="match status" value="1"/>
</dbReference>
<dbReference type="PANTHER" id="PTHR13778">
    <property type="entry name" value="GLYCOSYLTRANSFERASE 8 DOMAIN-CONTAINING PROTEIN"/>
    <property type="match status" value="1"/>
</dbReference>
<reference evidence="5 6" key="1">
    <citation type="submission" date="2019-11" db="EMBL/GenBank/DDBJ databases">
        <title>Whole-genome sequence of a Rhodoblastus acidophilus DSM 142.</title>
        <authorList>
            <person name="Kyndt J.A."/>
            <person name="Meyer T.E."/>
        </authorList>
    </citation>
    <scope>NUCLEOTIDE SEQUENCE [LARGE SCALE GENOMIC DNA]</scope>
    <source>
        <strain evidence="5 6">DSM 142</strain>
    </source>
</reference>
<evidence type="ECO:0000313" key="5">
    <source>
        <dbReference type="EMBL" id="MTV29561.1"/>
    </source>
</evidence>
<dbReference type="Pfam" id="PF14393">
    <property type="entry name" value="DUF4422"/>
    <property type="match status" value="1"/>
</dbReference>
<dbReference type="InterPro" id="IPR029044">
    <property type="entry name" value="Nucleotide-diphossugar_trans"/>
</dbReference>
<evidence type="ECO:0000256" key="1">
    <source>
        <dbReference type="ARBA" id="ARBA00022676"/>
    </source>
</evidence>
<feature type="domain" description="DUF4422" evidence="4">
    <location>
        <begin position="42"/>
        <end position="287"/>
    </location>
</feature>
<protein>
    <submittedName>
        <fullName evidence="5">DUF4422 domain-containing protein</fullName>
    </submittedName>
</protein>
<dbReference type="SUPFAM" id="SSF53448">
    <property type="entry name" value="Nucleotide-diphospho-sugar transferases"/>
    <property type="match status" value="1"/>
</dbReference>
<name>A0A6N8DK02_RHOAC</name>
<accession>A0A6N8DK02</accession>
<sequence>MRARIEAWEIEAVTIELSGSEMSGDKGASDVAAPGQVAPFTIYVVQHKPSQPLSDPNFVQIYVGPRSKEWALDHSAVPSEGICSDATGENISAKNDSYCELTAFYWAWKNAPRSKYIGFMHYRRHLNFSGVDQPNETKHGLVEYDCIDEAYEALNGLNAGRVNRLIETYDILLPRKWDVTNEGSKHLEDHYLRGPAHVAGDYDKMLGVIGRVYPEYKPFFREVGSAKRGYFTNMFVMKWEIFDAYCQWLFGILGELERELDISSYSTQQRRVFGFLSEWMFNIFMAKYTRDNPRCKILELQRTFVRNAEAVQTISPAFSCDAVPIVLSFDDKYAKYAGALIESIKENAAADKFYDIVVFNSGVSEHNKDLTVSLVEPFPNISIRFFDVRQHVSNLHLPVHAHFSVETYFRLFIPRIMGAYQKVLYLDSDMVVLKDVSPLIDIEIGENLVAAVRDCVMEGMCKFAVPSMKQTGSLPAAKYLKDYLGMARPEDYFQAGVMIFNNEAINKTDFIDQIVDKIKSKPFWFLDQDILNQVCAGRVHFLDMKWNTFFGNGDTDTFFENLPKARRDEFFEAVKAPYILHFAGERKPWNFVGIKYGHAFWRFARNTPWYEEVLRGAMGGGGSHPPSNDIAARRPRAARRSGWRSFVQSVKAIGYILFPIGKRRRKKRKDLMAGIR</sequence>
<dbReference type="Proteomes" id="UP000439113">
    <property type="component" value="Unassembled WGS sequence"/>
</dbReference>
<dbReference type="GO" id="GO:0046872">
    <property type="term" value="F:metal ion binding"/>
    <property type="evidence" value="ECO:0007669"/>
    <property type="project" value="UniProtKB-KW"/>
</dbReference>
<dbReference type="InterPro" id="IPR002495">
    <property type="entry name" value="Glyco_trans_8"/>
</dbReference>
<dbReference type="OrthoDB" id="5672604at2"/>
<dbReference type="InterPro" id="IPR025536">
    <property type="entry name" value="DUF4422"/>
</dbReference>
<dbReference type="PANTHER" id="PTHR13778:SF47">
    <property type="entry name" value="LIPOPOLYSACCHARIDE 1,3-GALACTOSYLTRANSFERASE"/>
    <property type="match status" value="1"/>
</dbReference>
<keyword evidence="1" id="KW-0328">Glycosyltransferase</keyword>
<dbReference type="AlphaFoldDB" id="A0A6N8DK02"/>
<evidence type="ECO:0000256" key="2">
    <source>
        <dbReference type="ARBA" id="ARBA00022679"/>
    </source>
</evidence>
<organism evidence="5 6">
    <name type="scientific">Rhodoblastus acidophilus</name>
    <name type="common">Rhodopseudomonas acidophila</name>
    <dbReference type="NCBI Taxonomy" id="1074"/>
    <lineage>
        <taxon>Bacteria</taxon>
        <taxon>Pseudomonadati</taxon>
        <taxon>Pseudomonadota</taxon>
        <taxon>Alphaproteobacteria</taxon>
        <taxon>Hyphomicrobiales</taxon>
        <taxon>Rhodoblastaceae</taxon>
        <taxon>Rhodoblastus</taxon>
    </lineage>
</organism>
<comment type="caution">
    <text evidence="5">The sequence shown here is derived from an EMBL/GenBank/DDBJ whole genome shotgun (WGS) entry which is preliminary data.</text>
</comment>
<dbReference type="EMBL" id="WNKS01000001">
    <property type="protein sequence ID" value="MTV29561.1"/>
    <property type="molecule type" value="Genomic_DNA"/>
</dbReference>
<dbReference type="Pfam" id="PF01501">
    <property type="entry name" value="Glyco_transf_8"/>
    <property type="match status" value="1"/>
</dbReference>
<evidence type="ECO:0000259" key="4">
    <source>
        <dbReference type="Pfam" id="PF14393"/>
    </source>
</evidence>
<dbReference type="InterPro" id="IPR050748">
    <property type="entry name" value="Glycosyltrans_8_dom-fam"/>
</dbReference>
<keyword evidence="3" id="KW-0479">Metal-binding</keyword>